<dbReference type="Proteomes" id="UP000012101">
    <property type="component" value="Unassembled WGS sequence"/>
</dbReference>
<sequence>MSYNLLFNPSNKISNKTEKNNLIQYLNCNYESNPNLVERAREFVQLQYSKLDYVGYDPNFDRQFDLNGFSQYFIALDENDEIIATSRIVSRGPFGLPIEYSYRSDTGKRTVIEDGNVAEMNSFAALSISVGIKILILSAKYVLKQNFKSTYGLYDVERPTIGKLYNQFGAIESTLHSYKIYFRNYGKLIKGKIRPTEWVIQVSDISKIIAKISHM</sequence>
<dbReference type="AlphaFoldDB" id="M6FXC6"/>
<reference evidence="1 2" key="1">
    <citation type="submission" date="2013-01" db="EMBL/GenBank/DDBJ databases">
        <authorList>
            <person name="Harkins D.M."/>
            <person name="Durkin A.S."/>
            <person name="Brinkac L.M."/>
            <person name="Haft D.H."/>
            <person name="Selengut J.D."/>
            <person name="Sanka R."/>
            <person name="DePew J."/>
            <person name="Purushe J."/>
            <person name="Hospenthal D.R."/>
            <person name="Murray C.K."/>
            <person name="Pimentel G."/>
            <person name="Wasfy M."/>
            <person name="Vinetz J.M."/>
            <person name="Sutton G.G."/>
            <person name="Nierman W.C."/>
            <person name="Fouts D.E."/>
        </authorList>
    </citation>
    <scope>NUCLEOTIDE SEQUENCE [LARGE SCALE GENOMIC DNA]</scope>
    <source>
        <strain evidence="1 2">2006001855</strain>
    </source>
</reference>
<comment type="caution">
    <text evidence="1">The sequence shown here is derived from an EMBL/GenBank/DDBJ whole genome shotgun (WGS) entry which is preliminary data.</text>
</comment>
<evidence type="ECO:0000313" key="2">
    <source>
        <dbReference type="Proteomes" id="UP000012101"/>
    </source>
</evidence>
<protein>
    <submittedName>
        <fullName evidence="1">Uncharacterized protein</fullName>
    </submittedName>
</protein>
<dbReference type="NCBIfam" id="NF047533">
    <property type="entry name" value="LBL_2463_fam"/>
    <property type="match status" value="1"/>
</dbReference>
<dbReference type="Gene3D" id="3.40.630.30">
    <property type="match status" value="1"/>
</dbReference>
<name>M6FXC6_9LEPT</name>
<accession>M6FXC6</accession>
<gene>
    <name evidence="1" type="ORF">LEP1GSC038_3397</name>
</gene>
<dbReference type="EMBL" id="AFJM02000003">
    <property type="protein sequence ID" value="EMM74754.1"/>
    <property type="molecule type" value="Genomic_DNA"/>
</dbReference>
<evidence type="ECO:0000313" key="1">
    <source>
        <dbReference type="EMBL" id="EMM74754.1"/>
    </source>
</evidence>
<proteinExistence type="predicted"/>
<organism evidence="1 2">
    <name type="scientific">Leptospira weilii str. 2006001855</name>
    <dbReference type="NCBI Taxonomy" id="996804"/>
    <lineage>
        <taxon>Bacteria</taxon>
        <taxon>Pseudomonadati</taxon>
        <taxon>Spirochaetota</taxon>
        <taxon>Spirochaetia</taxon>
        <taxon>Leptospirales</taxon>
        <taxon>Leptospiraceae</taxon>
        <taxon>Leptospira</taxon>
    </lineage>
</organism>